<dbReference type="Proteomes" id="UP000295621">
    <property type="component" value="Unassembled WGS sequence"/>
</dbReference>
<protein>
    <submittedName>
        <fullName evidence="2">Uncharacterized protein</fullName>
    </submittedName>
</protein>
<dbReference type="OrthoDB" id="63188at2"/>
<evidence type="ECO:0000313" key="3">
    <source>
        <dbReference type="Proteomes" id="UP000295621"/>
    </source>
</evidence>
<proteinExistence type="predicted"/>
<evidence type="ECO:0000256" key="1">
    <source>
        <dbReference type="SAM" id="Phobius"/>
    </source>
</evidence>
<keyword evidence="3" id="KW-1185">Reference proteome</keyword>
<dbReference type="EMBL" id="SMKL01000066">
    <property type="protein sequence ID" value="TDC47899.1"/>
    <property type="molecule type" value="Genomic_DNA"/>
</dbReference>
<organism evidence="2 3">
    <name type="scientific">Jiangella ureilytica</name>
    <dbReference type="NCBI Taxonomy" id="2530374"/>
    <lineage>
        <taxon>Bacteria</taxon>
        <taxon>Bacillati</taxon>
        <taxon>Actinomycetota</taxon>
        <taxon>Actinomycetes</taxon>
        <taxon>Jiangellales</taxon>
        <taxon>Jiangellaceae</taxon>
        <taxon>Jiangella</taxon>
    </lineage>
</organism>
<dbReference type="RefSeq" id="WP_131986814.1">
    <property type="nucleotide sequence ID" value="NZ_SMKL01000066.1"/>
</dbReference>
<keyword evidence="1" id="KW-1133">Transmembrane helix</keyword>
<sequence>MTERPTAPYAVRLAALHPHPLPVADVLDRAGLAGLASTVSAGGRVSQERHAGWTRELRLPPLRPLSYAPTKSVVALVLGMLAATLVFAVVLRGVLTPVAWTVVLAALVRRHYGRAER</sequence>
<gene>
    <name evidence="2" type="ORF">E1212_23040</name>
</gene>
<keyword evidence="1" id="KW-0812">Transmembrane</keyword>
<keyword evidence="1" id="KW-0472">Membrane</keyword>
<accession>A0A4R4RGD6</accession>
<dbReference type="AlphaFoldDB" id="A0A4R4RGD6"/>
<reference evidence="2 3" key="1">
    <citation type="submission" date="2019-02" db="EMBL/GenBank/DDBJ databases">
        <title>Draft genome sequences of novel Actinobacteria.</title>
        <authorList>
            <person name="Sahin N."/>
            <person name="Ay H."/>
            <person name="Saygin H."/>
        </authorList>
    </citation>
    <scope>NUCLEOTIDE SEQUENCE [LARGE SCALE GENOMIC DNA]</scope>
    <source>
        <strain evidence="2 3">KC603</strain>
    </source>
</reference>
<feature type="transmembrane region" description="Helical" evidence="1">
    <location>
        <begin position="74"/>
        <end position="107"/>
    </location>
</feature>
<comment type="caution">
    <text evidence="2">The sequence shown here is derived from an EMBL/GenBank/DDBJ whole genome shotgun (WGS) entry which is preliminary data.</text>
</comment>
<name>A0A4R4RGD6_9ACTN</name>
<evidence type="ECO:0000313" key="2">
    <source>
        <dbReference type="EMBL" id="TDC47899.1"/>
    </source>
</evidence>